<dbReference type="InterPro" id="IPR032687">
    <property type="entry name" value="AraC-type_N"/>
</dbReference>
<dbReference type="PANTHER" id="PTHR47894:SF1">
    <property type="entry name" value="HTH-TYPE TRANSCRIPTIONAL REGULATOR VQSM"/>
    <property type="match status" value="1"/>
</dbReference>
<evidence type="ECO:0000313" key="5">
    <source>
        <dbReference type="EMBL" id="RZU47696.1"/>
    </source>
</evidence>
<proteinExistence type="predicted"/>
<accession>A0A4V2G679</accession>
<dbReference type="GO" id="GO:0000976">
    <property type="term" value="F:transcription cis-regulatory region binding"/>
    <property type="evidence" value="ECO:0007669"/>
    <property type="project" value="TreeGrafter"/>
</dbReference>
<keyword evidence="3" id="KW-0804">Transcription</keyword>
<evidence type="ECO:0000259" key="4">
    <source>
        <dbReference type="PROSITE" id="PS01124"/>
    </source>
</evidence>
<dbReference type="RefSeq" id="WP_130410917.1">
    <property type="nucleotide sequence ID" value="NZ_SHKX01000010.1"/>
</dbReference>
<dbReference type="EMBL" id="SHKX01000010">
    <property type="protein sequence ID" value="RZU47696.1"/>
    <property type="molecule type" value="Genomic_DNA"/>
</dbReference>
<dbReference type="PANTHER" id="PTHR47894">
    <property type="entry name" value="HTH-TYPE TRANSCRIPTIONAL REGULATOR GADX"/>
    <property type="match status" value="1"/>
</dbReference>
<protein>
    <submittedName>
        <fullName evidence="5">AraC family transcriptional regulator</fullName>
    </submittedName>
</protein>
<dbReference type="InterPro" id="IPR018060">
    <property type="entry name" value="HTH_AraC"/>
</dbReference>
<gene>
    <name evidence="5" type="ORF">EV700_0663</name>
</gene>
<dbReference type="PRINTS" id="PR00032">
    <property type="entry name" value="HTHARAC"/>
</dbReference>
<keyword evidence="6" id="KW-1185">Reference proteome</keyword>
<keyword evidence="2" id="KW-0238">DNA-binding</keyword>
<dbReference type="Proteomes" id="UP000292423">
    <property type="component" value="Unassembled WGS sequence"/>
</dbReference>
<evidence type="ECO:0000256" key="3">
    <source>
        <dbReference type="ARBA" id="ARBA00023163"/>
    </source>
</evidence>
<dbReference type="Pfam" id="PF12625">
    <property type="entry name" value="Arabinose_bd"/>
    <property type="match status" value="1"/>
</dbReference>
<dbReference type="SMART" id="SM00342">
    <property type="entry name" value="HTH_ARAC"/>
    <property type="match status" value="1"/>
</dbReference>
<evidence type="ECO:0000256" key="1">
    <source>
        <dbReference type="ARBA" id="ARBA00023015"/>
    </source>
</evidence>
<organism evidence="5 6">
    <name type="scientific">Fluviicoccus keumensis</name>
    <dbReference type="NCBI Taxonomy" id="1435465"/>
    <lineage>
        <taxon>Bacteria</taxon>
        <taxon>Pseudomonadati</taxon>
        <taxon>Pseudomonadota</taxon>
        <taxon>Gammaproteobacteria</taxon>
        <taxon>Moraxellales</taxon>
        <taxon>Moraxellaceae</taxon>
        <taxon>Fluviicoccus</taxon>
    </lineage>
</organism>
<sequence length="330" mass="37135">MFGGLFITASMLGMLRDFIERNHIHAPECLKAMEKYSPTSRLGLDEWSQLLQLIAQRYPQPGLGLAIGACVAPKHVGILGYMALSCSTLGEALLRYARYQRLVYDGNPGSVVADGDAIEIRWGIERGTPGQLVDETAISLFISYVRFLVEEPMKPMLITFVNAPPADITPYTEFFGCPVHFNDTVTRVRFPLSHMTRELKQRDPALMDLLSQQAEALLVALPAADSFYDRLRSSIVRCIHDGTPDLPSVAGLMTMSTRTLQRRLQEKDLEFNLVLDKIRSELAQRYLADKHLSFTDIALLLGYSEQSAFTRAFKRWFGVTPRDFKRGIGR</sequence>
<evidence type="ECO:0000313" key="6">
    <source>
        <dbReference type="Proteomes" id="UP000292423"/>
    </source>
</evidence>
<evidence type="ECO:0000256" key="2">
    <source>
        <dbReference type="ARBA" id="ARBA00023125"/>
    </source>
</evidence>
<keyword evidence="1" id="KW-0805">Transcription regulation</keyword>
<dbReference type="InterPro" id="IPR020449">
    <property type="entry name" value="Tscrpt_reg_AraC-type_HTH"/>
</dbReference>
<dbReference type="Gene3D" id="1.10.10.60">
    <property type="entry name" value="Homeodomain-like"/>
    <property type="match status" value="1"/>
</dbReference>
<dbReference type="Pfam" id="PF12833">
    <property type="entry name" value="HTH_18"/>
    <property type="match status" value="1"/>
</dbReference>
<dbReference type="SUPFAM" id="SSF46689">
    <property type="entry name" value="Homeodomain-like"/>
    <property type="match status" value="1"/>
</dbReference>
<feature type="domain" description="HTH araC/xylS-type" evidence="4">
    <location>
        <begin position="229"/>
        <end position="327"/>
    </location>
</feature>
<reference evidence="5 6" key="1">
    <citation type="submission" date="2019-02" db="EMBL/GenBank/DDBJ databases">
        <title>Genomic Encyclopedia of Type Strains, Phase IV (KMG-IV): sequencing the most valuable type-strain genomes for metagenomic binning, comparative biology and taxonomic classification.</title>
        <authorList>
            <person name="Goeker M."/>
        </authorList>
    </citation>
    <scope>NUCLEOTIDE SEQUENCE [LARGE SCALE GENOMIC DNA]</scope>
    <source>
        <strain evidence="5 6">DSM 105135</strain>
    </source>
</reference>
<dbReference type="InterPro" id="IPR009057">
    <property type="entry name" value="Homeodomain-like_sf"/>
</dbReference>
<dbReference type="PROSITE" id="PS01124">
    <property type="entry name" value="HTH_ARAC_FAMILY_2"/>
    <property type="match status" value="1"/>
</dbReference>
<name>A0A4V2G679_9GAMM</name>
<dbReference type="GO" id="GO:0005829">
    <property type="term" value="C:cytosol"/>
    <property type="evidence" value="ECO:0007669"/>
    <property type="project" value="TreeGrafter"/>
</dbReference>
<dbReference type="GO" id="GO:0003700">
    <property type="term" value="F:DNA-binding transcription factor activity"/>
    <property type="evidence" value="ECO:0007669"/>
    <property type="project" value="InterPro"/>
</dbReference>
<comment type="caution">
    <text evidence="5">The sequence shown here is derived from an EMBL/GenBank/DDBJ whole genome shotgun (WGS) entry which is preliminary data.</text>
</comment>
<dbReference type="OrthoDB" id="6506763at2"/>
<dbReference type="AlphaFoldDB" id="A0A4V2G679"/>